<dbReference type="Proteomes" id="UP000184241">
    <property type="component" value="Unassembled WGS sequence"/>
</dbReference>
<gene>
    <name evidence="2" type="ORF">SAMN02745941_03559</name>
</gene>
<proteinExistence type="predicted"/>
<evidence type="ECO:0000313" key="3">
    <source>
        <dbReference type="Proteomes" id="UP000184241"/>
    </source>
</evidence>
<evidence type="ECO:0000313" key="2">
    <source>
        <dbReference type="EMBL" id="SHI29825.1"/>
    </source>
</evidence>
<dbReference type="RefSeq" id="WP_073021675.1">
    <property type="nucleotide sequence ID" value="NZ_FQXU01000012.1"/>
</dbReference>
<keyword evidence="1" id="KW-0175">Coiled coil</keyword>
<reference evidence="2 3" key="1">
    <citation type="submission" date="2016-11" db="EMBL/GenBank/DDBJ databases">
        <authorList>
            <person name="Jaros S."/>
            <person name="Januszkiewicz K."/>
            <person name="Wedrychowicz H."/>
        </authorList>
    </citation>
    <scope>NUCLEOTIDE SEQUENCE [LARGE SCALE GENOMIC DNA]</scope>
    <source>
        <strain evidence="2 3">DSM 6191</strain>
    </source>
</reference>
<protein>
    <submittedName>
        <fullName evidence="2">Uncharacterized protein</fullName>
    </submittedName>
</protein>
<dbReference type="AlphaFoldDB" id="A0A1M6A022"/>
<sequence length="509" mass="59355">MISYKKDEFLIMKNEELWAFYKNYKNEICYTILKEDSSGEEVSLIKDCHKLLSVILSNNGYIYILAISSTKALMFYTYSDLGIRENTLLNYSFDMEYIQVISLNNSLNLIYTRYDNSSLSLYHRIIDSNLYITAPVLIDRIQKITDFPFIATVNSTDLIVLYLKKSQDYYIGYRAFSPTKYAWGSFITLDKSPLLPYDYSFILGENNLSALSYSIKDNYNSFLRYGIIIDNVFKGKTLKTTENVNNYSYLIYEKDHFYLTYTFKNKLFLNLLSVGGDLISIDTIPYSKESKIEKYIVQSDLDSVSFTSAFILYENNKLKYSVLSLISRVINNEPKHSAATKKVDTTLYYERQLIEKERLINKLNLDISNLKNDISQLERTRTTVESKDNEIRALKEDSLRKNSSTVQEYERRLKDKDILIKNLNSIVSDLQEKLSDKRKVIDSLTLSNKELFDRITLLQENSDTVSKLKLQLLDKESTISNLRLEIKTLQNEIETLKTSRGSILKKFFE</sequence>
<name>A0A1M6A022_9CLOT</name>
<organism evidence="2 3">
    <name type="scientific">Clostridium intestinale DSM 6191</name>
    <dbReference type="NCBI Taxonomy" id="1121320"/>
    <lineage>
        <taxon>Bacteria</taxon>
        <taxon>Bacillati</taxon>
        <taxon>Bacillota</taxon>
        <taxon>Clostridia</taxon>
        <taxon>Eubacteriales</taxon>
        <taxon>Clostridiaceae</taxon>
        <taxon>Clostridium</taxon>
    </lineage>
</organism>
<feature type="coiled-coil region" evidence="1">
    <location>
        <begin position="353"/>
        <end position="440"/>
    </location>
</feature>
<dbReference type="EMBL" id="FQXU01000012">
    <property type="protein sequence ID" value="SHI29825.1"/>
    <property type="molecule type" value="Genomic_DNA"/>
</dbReference>
<feature type="coiled-coil region" evidence="1">
    <location>
        <begin position="465"/>
        <end position="499"/>
    </location>
</feature>
<evidence type="ECO:0000256" key="1">
    <source>
        <dbReference type="SAM" id="Coils"/>
    </source>
</evidence>
<accession>A0A1M6A022</accession>